<dbReference type="PANTHER" id="PTHR22789:SF0">
    <property type="entry name" value="3-OXO-TETRONATE 4-PHOSPHATE DECARBOXYLASE-RELATED"/>
    <property type="match status" value="1"/>
</dbReference>
<reference evidence="4" key="1">
    <citation type="submission" date="2022-04" db="EMBL/GenBank/DDBJ databases">
        <title>Complete genome of Methanoplanus endosymbiosus DSM 3599.</title>
        <authorList>
            <person name="Chen S.-C."/>
            <person name="You Y.-T."/>
            <person name="Zhou Y.-Z."/>
            <person name="Lai M.-C."/>
        </authorList>
    </citation>
    <scope>NUCLEOTIDE SEQUENCE</scope>
    <source>
        <strain evidence="4">DSM 3599</strain>
    </source>
</reference>
<protein>
    <submittedName>
        <fullName evidence="4">Class II aldolase/adducin family protein</fullName>
    </submittedName>
</protein>
<evidence type="ECO:0000256" key="1">
    <source>
        <dbReference type="ARBA" id="ARBA00022723"/>
    </source>
</evidence>
<dbReference type="RefSeq" id="WP_257743086.1">
    <property type="nucleotide sequence ID" value="NZ_CP096115.1"/>
</dbReference>
<sequence length="187" mass="20221">MQNKEFKEIGVRLFSEGLVGGNFGNMSVRGVSDDGRNGFFITSSGSYLDEEDDLKFVDLKGIPENGASSEWRVHHRIYSRSPEVSAIVHAHPAMSVAASFYYDEIIPNDSEGKMLCPKIPVRTGEPGTEELADNIASVIGISPVAIARGHGTFACAGNLKEAYLLTSIAEHACRVIYYMGGFGGRSL</sequence>
<keyword evidence="1" id="KW-0479">Metal-binding</keyword>
<evidence type="ECO:0000256" key="2">
    <source>
        <dbReference type="ARBA" id="ARBA00023239"/>
    </source>
</evidence>
<dbReference type="KEGG" id="mend:L6E24_02105"/>
<dbReference type="PANTHER" id="PTHR22789">
    <property type="entry name" value="FUCULOSE PHOSPHATE ALDOLASE"/>
    <property type="match status" value="1"/>
</dbReference>
<dbReference type="Proteomes" id="UP001060368">
    <property type="component" value="Chromosome"/>
</dbReference>
<dbReference type="InterPro" id="IPR001303">
    <property type="entry name" value="Aldolase_II/adducin_N"/>
</dbReference>
<proteinExistence type="predicted"/>
<dbReference type="AlphaFoldDB" id="A0A9E7PMI3"/>
<accession>A0A9E7PMI3</accession>
<gene>
    <name evidence="4" type="ORF">L6E24_02105</name>
</gene>
<feature type="domain" description="Class II aldolase/adducin N-terminal" evidence="3">
    <location>
        <begin position="4"/>
        <end position="177"/>
    </location>
</feature>
<dbReference type="GO" id="GO:0046872">
    <property type="term" value="F:metal ion binding"/>
    <property type="evidence" value="ECO:0007669"/>
    <property type="project" value="UniProtKB-KW"/>
</dbReference>
<evidence type="ECO:0000313" key="4">
    <source>
        <dbReference type="EMBL" id="UUX92943.1"/>
    </source>
</evidence>
<evidence type="ECO:0000259" key="3">
    <source>
        <dbReference type="SMART" id="SM01007"/>
    </source>
</evidence>
<dbReference type="SUPFAM" id="SSF53639">
    <property type="entry name" value="AraD/HMP-PK domain-like"/>
    <property type="match status" value="1"/>
</dbReference>
<dbReference type="EMBL" id="CP096115">
    <property type="protein sequence ID" value="UUX92943.1"/>
    <property type="molecule type" value="Genomic_DNA"/>
</dbReference>
<dbReference type="InterPro" id="IPR050197">
    <property type="entry name" value="Aldolase_class_II_sugar_metab"/>
</dbReference>
<dbReference type="InterPro" id="IPR036409">
    <property type="entry name" value="Aldolase_II/adducin_N_sf"/>
</dbReference>
<keyword evidence="2" id="KW-0456">Lyase</keyword>
<dbReference type="GO" id="GO:0005829">
    <property type="term" value="C:cytosol"/>
    <property type="evidence" value="ECO:0007669"/>
    <property type="project" value="TreeGrafter"/>
</dbReference>
<dbReference type="SMART" id="SM01007">
    <property type="entry name" value="Aldolase_II"/>
    <property type="match status" value="1"/>
</dbReference>
<dbReference type="GeneID" id="74306450"/>
<dbReference type="Gene3D" id="3.40.225.10">
    <property type="entry name" value="Class II aldolase/adducin N-terminal domain"/>
    <property type="match status" value="1"/>
</dbReference>
<keyword evidence="5" id="KW-1185">Reference proteome</keyword>
<name>A0A9E7PMI3_9EURY</name>
<dbReference type="GO" id="GO:0019323">
    <property type="term" value="P:pentose catabolic process"/>
    <property type="evidence" value="ECO:0007669"/>
    <property type="project" value="TreeGrafter"/>
</dbReference>
<dbReference type="Pfam" id="PF00596">
    <property type="entry name" value="Aldolase_II"/>
    <property type="match status" value="1"/>
</dbReference>
<evidence type="ECO:0000313" key="5">
    <source>
        <dbReference type="Proteomes" id="UP001060368"/>
    </source>
</evidence>
<dbReference type="GO" id="GO:0016832">
    <property type="term" value="F:aldehyde-lyase activity"/>
    <property type="evidence" value="ECO:0007669"/>
    <property type="project" value="TreeGrafter"/>
</dbReference>
<organism evidence="4 5">
    <name type="scientific">Methanoplanus endosymbiosus</name>
    <dbReference type="NCBI Taxonomy" id="33865"/>
    <lineage>
        <taxon>Archaea</taxon>
        <taxon>Methanobacteriati</taxon>
        <taxon>Methanobacteriota</taxon>
        <taxon>Stenosarchaea group</taxon>
        <taxon>Methanomicrobia</taxon>
        <taxon>Methanomicrobiales</taxon>
        <taxon>Methanomicrobiaceae</taxon>
        <taxon>Methanoplanus</taxon>
    </lineage>
</organism>